<feature type="compositionally biased region" description="Basic residues" evidence="7">
    <location>
        <begin position="568"/>
        <end position="578"/>
    </location>
</feature>
<comment type="subcellular location">
    <subcellularLocation>
        <location evidence="1">Nucleus</location>
        <location evidence="1">Nucleolus</location>
    </subcellularLocation>
</comment>
<comment type="function">
    <text evidence="6">Required for pre-18S rRNA processing. May bind microtubules.</text>
</comment>
<dbReference type="Pfam" id="PF08156">
    <property type="entry name" value="NOP5NT"/>
    <property type="match status" value="1"/>
</dbReference>
<dbReference type="Pfam" id="PF01798">
    <property type="entry name" value="Nop"/>
    <property type="match status" value="1"/>
</dbReference>
<feature type="region of interest" description="Disordered" evidence="7">
    <location>
        <begin position="465"/>
        <end position="578"/>
    </location>
</feature>
<keyword evidence="10" id="KW-1185">Reference proteome</keyword>
<dbReference type="InterPro" id="IPR042239">
    <property type="entry name" value="Nop_C"/>
</dbReference>
<evidence type="ECO:0000256" key="6">
    <source>
        <dbReference type="ARBA" id="ARBA00024837"/>
    </source>
</evidence>
<feature type="compositionally biased region" description="Basic and acidic residues" evidence="7">
    <location>
        <begin position="492"/>
        <end position="508"/>
    </location>
</feature>
<feature type="domain" description="Nop" evidence="8">
    <location>
        <begin position="293"/>
        <end position="430"/>
    </location>
</feature>
<evidence type="ECO:0000259" key="8">
    <source>
        <dbReference type="PROSITE" id="PS51358"/>
    </source>
</evidence>
<evidence type="ECO:0000256" key="7">
    <source>
        <dbReference type="SAM" id="MobiDB-lite"/>
    </source>
</evidence>
<dbReference type="PANTHER" id="PTHR10894:SF1">
    <property type="entry name" value="NUCLEOLAR PROTEIN 58"/>
    <property type="match status" value="1"/>
</dbReference>
<proteinExistence type="inferred from homology"/>
<dbReference type="PROSITE" id="PS51358">
    <property type="entry name" value="NOP"/>
    <property type="match status" value="1"/>
</dbReference>
<dbReference type="InterPro" id="IPR045056">
    <property type="entry name" value="Nop56/Nop58"/>
</dbReference>
<feature type="compositionally biased region" description="Acidic residues" evidence="7">
    <location>
        <begin position="478"/>
        <end position="491"/>
    </location>
</feature>
<reference evidence="9 10" key="1">
    <citation type="journal article" date="2024" name="IMA Fungus">
        <title>IMA Genome - F19 : A genome assembly and annotation guide to empower mycologists, including annotated draft genome sequences of Ceratocystis pirilliformis, Diaporthe australafricana, Fusarium ophioides, Paecilomyces lecythidis, and Sporothrix stenoceras.</title>
        <authorList>
            <person name="Aylward J."/>
            <person name="Wilson A.M."/>
            <person name="Visagie C.M."/>
            <person name="Spraker J."/>
            <person name="Barnes I."/>
            <person name="Buitendag C."/>
            <person name="Ceriani C."/>
            <person name="Del Mar Angel L."/>
            <person name="du Plessis D."/>
            <person name="Fuchs T."/>
            <person name="Gasser K."/>
            <person name="Kramer D."/>
            <person name="Li W."/>
            <person name="Munsamy K."/>
            <person name="Piso A."/>
            <person name="Price J.L."/>
            <person name="Sonnekus B."/>
            <person name="Thomas C."/>
            <person name="van der Nest A."/>
            <person name="van Dijk A."/>
            <person name="van Heerden A."/>
            <person name="van Vuuren N."/>
            <person name="Yilmaz N."/>
            <person name="Duong T.A."/>
            <person name="van der Merwe N.A."/>
            <person name="Wingfield M.J."/>
            <person name="Wingfield B.D."/>
        </authorList>
    </citation>
    <scope>NUCLEOTIDE SEQUENCE [LARGE SCALE GENOMIC DNA]</scope>
    <source>
        <strain evidence="9 10">CMW 12675</strain>
    </source>
</reference>
<keyword evidence="5" id="KW-0539">Nucleus</keyword>
<evidence type="ECO:0000256" key="3">
    <source>
        <dbReference type="ARBA" id="ARBA00020379"/>
    </source>
</evidence>
<name>A0ABR3Z1W1_9PEZI</name>
<evidence type="ECO:0000313" key="9">
    <source>
        <dbReference type="EMBL" id="KAL1894290.1"/>
    </source>
</evidence>
<dbReference type="PANTHER" id="PTHR10894">
    <property type="entry name" value="NUCLEOLAR PROTEIN 5 NUCLEOLAR PROTEIN NOP5 NOP58"/>
    <property type="match status" value="1"/>
</dbReference>
<sequence length="578" mass="64300">MPLYVLSETPAGYGLFKSADKKLHTRDDVSAKLASLEAVSEMFKLKDFRKYESTSMALEEVASMSSRNVKVPQLLADFLQEVKGEKHASLALADKALGQKLKELPGFEKLDIVAASDSAAGRGVEEIFRAIRENMNALMPETSSTFERVALGLSHSIDRHKLKFTEDKVDSMIIHAVKHLEDLDQSLNVMAMRTKEWYGWHFPEMSRHIADNVAYARVIIETGTRDTFATADLTTVLPEPMADAVKAAAEISMGTDVDKDDMENIKLLARQVVTYSEHRTELATYVENRMRAIAPNLTALVGYLVGAKLIAHTGSLLNLSKSAASTIQILGAEKALFRALKTKHNTPKYGLLYNSSLVGQASMKYKGKIARMLAAKTALGLRVDAMKATKMNEDGEEVIDDEYELDEEERAFFGLNLRTKLENKLRSLEGKPLLPKGVNVGPDGQALQPGEFTIREKRAYNMDADAVAETPKKPLIQEVEDTPMDDDSSSESEDKPKKLSDKEYERLAEQAGISVSKFKRKYERGDVELNADGSIKVASKKDKKKEKNEGESSKRKRDDNATPTKTEKKQKKKKTAKE</sequence>
<gene>
    <name evidence="9" type="primary">NOP58</name>
    <name evidence="9" type="ORF">Cpir12675_003718</name>
</gene>
<dbReference type="InterPro" id="IPR012974">
    <property type="entry name" value="NOP58/56_N"/>
</dbReference>
<dbReference type="EMBL" id="JAWDJO010000093">
    <property type="protein sequence ID" value="KAL1894290.1"/>
    <property type="molecule type" value="Genomic_DNA"/>
</dbReference>
<evidence type="ECO:0000256" key="5">
    <source>
        <dbReference type="ARBA" id="ARBA00023242"/>
    </source>
</evidence>
<dbReference type="Gene3D" id="1.10.246.90">
    <property type="entry name" value="Nop domain"/>
    <property type="match status" value="1"/>
</dbReference>
<dbReference type="Proteomes" id="UP001583280">
    <property type="component" value="Unassembled WGS sequence"/>
</dbReference>
<dbReference type="InterPro" id="IPR012976">
    <property type="entry name" value="NOSIC"/>
</dbReference>
<comment type="similarity">
    <text evidence="2">Belongs to the NOP5/NOP56 family.</text>
</comment>
<organism evidence="9 10">
    <name type="scientific">Ceratocystis pirilliformis</name>
    <dbReference type="NCBI Taxonomy" id="259994"/>
    <lineage>
        <taxon>Eukaryota</taxon>
        <taxon>Fungi</taxon>
        <taxon>Dikarya</taxon>
        <taxon>Ascomycota</taxon>
        <taxon>Pezizomycotina</taxon>
        <taxon>Sordariomycetes</taxon>
        <taxon>Hypocreomycetidae</taxon>
        <taxon>Microascales</taxon>
        <taxon>Ceratocystidaceae</taxon>
        <taxon>Ceratocystis</taxon>
    </lineage>
</organism>
<accession>A0ABR3Z1W1</accession>
<dbReference type="Gene3D" id="1.10.287.4070">
    <property type="match status" value="1"/>
</dbReference>
<dbReference type="SUPFAM" id="SSF89124">
    <property type="entry name" value="Nop domain"/>
    <property type="match status" value="1"/>
</dbReference>
<dbReference type="InterPro" id="IPR036070">
    <property type="entry name" value="Nop_dom_sf"/>
</dbReference>
<comment type="caution">
    <text evidence="9">The sequence shown here is derived from an EMBL/GenBank/DDBJ whole genome shotgun (WGS) entry which is preliminary data.</text>
</comment>
<dbReference type="SMART" id="SM00931">
    <property type="entry name" value="NOSIC"/>
    <property type="match status" value="1"/>
</dbReference>
<dbReference type="InterPro" id="IPR002687">
    <property type="entry name" value="Nop_dom"/>
</dbReference>
<evidence type="ECO:0000313" key="10">
    <source>
        <dbReference type="Proteomes" id="UP001583280"/>
    </source>
</evidence>
<evidence type="ECO:0000256" key="4">
    <source>
        <dbReference type="ARBA" id="ARBA00022517"/>
    </source>
</evidence>
<keyword evidence="4" id="KW-0690">Ribosome biogenesis</keyword>
<evidence type="ECO:0000256" key="2">
    <source>
        <dbReference type="ARBA" id="ARBA00009211"/>
    </source>
</evidence>
<evidence type="ECO:0000256" key="1">
    <source>
        <dbReference type="ARBA" id="ARBA00004604"/>
    </source>
</evidence>
<protein>
    <recommendedName>
        <fullName evidence="3">Nucleolar protein 58</fullName>
    </recommendedName>
</protein>
<feature type="compositionally biased region" description="Basic and acidic residues" evidence="7">
    <location>
        <begin position="545"/>
        <end position="560"/>
    </location>
</feature>